<feature type="coiled-coil region" evidence="1">
    <location>
        <begin position="50"/>
        <end position="88"/>
    </location>
</feature>
<accession>A0A3M7RQM7</accession>
<keyword evidence="2" id="KW-0808">Transferase</keyword>
<keyword evidence="2" id="KW-0548">Nucleotidyltransferase</keyword>
<name>A0A3M7RQM7_BRAPC</name>
<dbReference type="Proteomes" id="UP000276133">
    <property type="component" value="Unassembled WGS sequence"/>
</dbReference>
<gene>
    <name evidence="2" type="ORF">BpHYR1_045836</name>
</gene>
<comment type="caution">
    <text evidence="2">The sequence shown here is derived from an EMBL/GenBank/DDBJ whole genome shotgun (WGS) entry which is preliminary data.</text>
</comment>
<organism evidence="2 3">
    <name type="scientific">Brachionus plicatilis</name>
    <name type="common">Marine rotifer</name>
    <name type="synonym">Brachionus muelleri</name>
    <dbReference type="NCBI Taxonomy" id="10195"/>
    <lineage>
        <taxon>Eukaryota</taxon>
        <taxon>Metazoa</taxon>
        <taxon>Spiralia</taxon>
        <taxon>Gnathifera</taxon>
        <taxon>Rotifera</taxon>
        <taxon>Eurotatoria</taxon>
        <taxon>Monogononta</taxon>
        <taxon>Pseudotrocha</taxon>
        <taxon>Ploima</taxon>
        <taxon>Brachionidae</taxon>
        <taxon>Brachionus</taxon>
    </lineage>
</organism>
<evidence type="ECO:0000313" key="3">
    <source>
        <dbReference type="Proteomes" id="UP000276133"/>
    </source>
</evidence>
<dbReference type="GO" id="GO:0003964">
    <property type="term" value="F:RNA-directed DNA polymerase activity"/>
    <property type="evidence" value="ECO:0007669"/>
    <property type="project" value="UniProtKB-KW"/>
</dbReference>
<evidence type="ECO:0000256" key="1">
    <source>
        <dbReference type="SAM" id="Coils"/>
    </source>
</evidence>
<reference evidence="2 3" key="1">
    <citation type="journal article" date="2018" name="Sci. Rep.">
        <title>Genomic signatures of local adaptation to the degree of environmental predictability in rotifers.</title>
        <authorList>
            <person name="Franch-Gras L."/>
            <person name="Hahn C."/>
            <person name="Garcia-Roger E.M."/>
            <person name="Carmona M.J."/>
            <person name="Serra M."/>
            <person name="Gomez A."/>
        </authorList>
    </citation>
    <scope>NUCLEOTIDE SEQUENCE [LARGE SCALE GENOMIC DNA]</scope>
    <source>
        <strain evidence="2">HYR1</strain>
    </source>
</reference>
<proteinExistence type="predicted"/>
<keyword evidence="2" id="KW-0695">RNA-directed DNA polymerase</keyword>
<keyword evidence="1" id="KW-0175">Coiled coil</keyword>
<evidence type="ECO:0000313" key="2">
    <source>
        <dbReference type="EMBL" id="RNA25856.1"/>
    </source>
</evidence>
<dbReference type="AlphaFoldDB" id="A0A3M7RQM7"/>
<keyword evidence="3" id="KW-1185">Reference proteome</keyword>
<sequence>MILVEAHETSDELLEADDESEIEFSSISIFKIKKIYYSNVNILTKPESNHGALSNEKEEKQRNVNLINEENERDNKALRIENDKFEGEVNNNDKTNFNKININREFVHKVIKKLPNGKARGFNDVSNELYKYGSTRSLIELTAILMEKIINIGFIPTLFNVGKILPIIKDEEKSKTDVNNVRPITISDTLANIYEKIILNEIDKTHSGKGPQINSVLKVTHLVAMQYLQ</sequence>
<protein>
    <submittedName>
        <fullName evidence="2">RNA-directed DNA polymerase from mobile element jockey-like</fullName>
    </submittedName>
</protein>
<dbReference type="OrthoDB" id="7698997at2759"/>
<dbReference type="EMBL" id="REGN01002848">
    <property type="protein sequence ID" value="RNA25856.1"/>
    <property type="molecule type" value="Genomic_DNA"/>
</dbReference>